<name>A0ACC0Q5K2_RHOML</name>
<proteinExistence type="predicted"/>
<gene>
    <name evidence="1" type="ORF">RHMOL_Rhmol01G0168000</name>
</gene>
<keyword evidence="2" id="KW-1185">Reference proteome</keyword>
<dbReference type="EMBL" id="CM046388">
    <property type="protein sequence ID" value="KAI8572048.1"/>
    <property type="molecule type" value="Genomic_DNA"/>
</dbReference>
<evidence type="ECO:0000313" key="1">
    <source>
        <dbReference type="EMBL" id="KAI8572048.1"/>
    </source>
</evidence>
<organism evidence="1 2">
    <name type="scientific">Rhododendron molle</name>
    <name type="common">Chinese azalea</name>
    <name type="synonym">Azalea mollis</name>
    <dbReference type="NCBI Taxonomy" id="49168"/>
    <lineage>
        <taxon>Eukaryota</taxon>
        <taxon>Viridiplantae</taxon>
        <taxon>Streptophyta</taxon>
        <taxon>Embryophyta</taxon>
        <taxon>Tracheophyta</taxon>
        <taxon>Spermatophyta</taxon>
        <taxon>Magnoliopsida</taxon>
        <taxon>eudicotyledons</taxon>
        <taxon>Gunneridae</taxon>
        <taxon>Pentapetalae</taxon>
        <taxon>asterids</taxon>
        <taxon>Ericales</taxon>
        <taxon>Ericaceae</taxon>
        <taxon>Ericoideae</taxon>
        <taxon>Rhodoreae</taxon>
        <taxon>Rhododendron</taxon>
    </lineage>
</organism>
<dbReference type="Proteomes" id="UP001062846">
    <property type="component" value="Chromosome 1"/>
</dbReference>
<comment type="caution">
    <text evidence="1">The sequence shown here is derived from an EMBL/GenBank/DDBJ whole genome shotgun (WGS) entry which is preliminary data.</text>
</comment>
<accession>A0ACC0Q5K2</accession>
<reference evidence="1" key="1">
    <citation type="submission" date="2022-02" db="EMBL/GenBank/DDBJ databases">
        <title>Plant Genome Project.</title>
        <authorList>
            <person name="Zhang R.-G."/>
        </authorList>
    </citation>
    <scope>NUCLEOTIDE SEQUENCE</scope>
    <source>
        <strain evidence="1">AT1</strain>
    </source>
</reference>
<protein>
    <submittedName>
        <fullName evidence="1">Uncharacterized protein</fullName>
    </submittedName>
</protein>
<evidence type="ECO:0000313" key="2">
    <source>
        <dbReference type="Proteomes" id="UP001062846"/>
    </source>
</evidence>
<sequence length="313" mass="31927">MASGGDGELPHREEATVVAATATMEEDSSSTAAPAQEGATGEDVVAVVEAGEGPVAVESSGGGLAAVGEEGDREAAREGDGGLATSSRDTPGSEMEVSGSGGGATSTPHTPTVEELLPAAERARDERREGGGDEVVTAGRVVATPVLRAMTAEPRGGDGGIGASRPVPFTEGDFLDSARPRDILDVLGLDAGMTKVLRGGKTMEDQASVLLLGALLSGAGTTAADTGSPETDDLGLGEPEEEVVIEERVTAAAEAKAYLASARPGFARDTYAPRLHFFEQTGMTGYVPARTDYPEDMLLRDRATHISSGWTTV</sequence>